<dbReference type="Pfam" id="PF12704">
    <property type="entry name" value="MacB_PCD"/>
    <property type="match status" value="2"/>
</dbReference>
<feature type="transmembrane region" description="Helical" evidence="7">
    <location>
        <begin position="761"/>
        <end position="789"/>
    </location>
</feature>
<evidence type="ECO:0000256" key="3">
    <source>
        <dbReference type="ARBA" id="ARBA00022692"/>
    </source>
</evidence>
<reference evidence="10 11" key="1">
    <citation type="submission" date="2022-11" db="EMBL/GenBank/DDBJ databases">
        <title>Genome Sequencing of Nocardia sp. ON39_IFM12276 and assembly.</title>
        <authorList>
            <person name="Shimojima M."/>
            <person name="Toyokawa M."/>
            <person name="Uesaka K."/>
        </authorList>
    </citation>
    <scope>NUCLEOTIDE SEQUENCE [LARGE SCALE GENOMIC DNA]</scope>
    <source>
        <strain evidence="10 11">IFM 12276</strain>
    </source>
</reference>
<feature type="transmembrane region" description="Helical" evidence="7">
    <location>
        <begin position="485"/>
        <end position="505"/>
    </location>
</feature>
<feature type="domain" description="MacB-like periplasmic core" evidence="9">
    <location>
        <begin position="38"/>
        <end position="234"/>
    </location>
</feature>
<evidence type="ECO:0000256" key="6">
    <source>
        <dbReference type="ARBA" id="ARBA00038076"/>
    </source>
</evidence>
<keyword evidence="2" id="KW-1003">Cell membrane</keyword>
<feature type="domain" description="MacB-like periplasmic core" evidence="9">
    <location>
        <begin position="487"/>
        <end position="687"/>
    </location>
</feature>
<comment type="similarity">
    <text evidence="6">Belongs to the ABC-4 integral membrane protein family.</text>
</comment>
<evidence type="ECO:0000259" key="9">
    <source>
        <dbReference type="Pfam" id="PF12704"/>
    </source>
</evidence>
<feature type="transmembrane region" description="Helical" evidence="7">
    <location>
        <begin position="438"/>
        <end position="464"/>
    </location>
</feature>
<dbReference type="InterPro" id="IPR050250">
    <property type="entry name" value="Macrolide_Exporter_MacB"/>
</dbReference>
<dbReference type="EMBL" id="AP026978">
    <property type="protein sequence ID" value="BDT98333.1"/>
    <property type="molecule type" value="Genomic_DNA"/>
</dbReference>
<feature type="transmembrane region" description="Helical" evidence="7">
    <location>
        <begin position="41"/>
        <end position="61"/>
    </location>
</feature>
<evidence type="ECO:0000256" key="4">
    <source>
        <dbReference type="ARBA" id="ARBA00022989"/>
    </source>
</evidence>
<proteinExistence type="inferred from homology"/>
<organism evidence="10 11">
    <name type="scientific">Nocardia sputorum</name>
    <dbReference type="NCBI Taxonomy" id="2984338"/>
    <lineage>
        <taxon>Bacteria</taxon>
        <taxon>Bacillati</taxon>
        <taxon>Actinomycetota</taxon>
        <taxon>Actinomycetes</taxon>
        <taxon>Mycobacteriales</taxon>
        <taxon>Nocardiaceae</taxon>
        <taxon>Nocardia</taxon>
    </lineage>
</organism>
<keyword evidence="5 7" id="KW-0472">Membrane</keyword>
<keyword evidence="4 7" id="KW-1133">Transmembrane helix</keyword>
<evidence type="ECO:0000313" key="10">
    <source>
        <dbReference type="EMBL" id="BDT98333.1"/>
    </source>
</evidence>
<feature type="transmembrane region" description="Helical" evidence="7">
    <location>
        <begin position="310"/>
        <end position="338"/>
    </location>
</feature>
<keyword evidence="11" id="KW-1185">Reference proteome</keyword>
<evidence type="ECO:0000256" key="7">
    <source>
        <dbReference type="SAM" id="Phobius"/>
    </source>
</evidence>
<feature type="transmembrane region" description="Helical" evidence="7">
    <location>
        <begin position="406"/>
        <end position="426"/>
    </location>
</feature>
<feature type="transmembrane region" description="Helical" evidence="7">
    <location>
        <begin position="265"/>
        <end position="287"/>
    </location>
</feature>
<dbReference type="RefSeq" id="WP_281878355.1">
    <property type="nucleotide sequence ID" value="NZ_AP026978.1"/>
</dbReference>
<comment type="subcellular location">
    <subcellularLocation>
        <location evidence="1">Cell membrane</location>
        <topology evidence="1">Multi-pass membrane protein</topology>
    </subcellularLocation>
</comment>
<dbReference type="InterPro" id="IPR003838">
    <property type="entry name" value="ABC3_permease_C"/>
</dbReference>
<evidence type="ECO:0000313" key="11">
    <source>
        <dbReference type="Proteomes" id="UP001317870"/>
    </source>
</evidence>
<name>A0ABN6TZK8_9NOCA</name>
<evidence type="ECO:0000259" key="8">
    <source>
        <dbReference type="Pfam" id="PF02687"/>
    </source>
</evidence>
<feature type="transmembrane region" description="Helical" evidence="7">
    <location>
        <begin position="358"/>
        <end position="380"/>
    </location>
</feature>
<feature type="domain" description="ABC3 transporter permease C-terminal" evidence="8">
    <location>
        <begin position="718"/>
        <end position="835"/>
    </location>
</feature>
<dbReference type="PANTHER" id="PTHR30572:SF4">
    <property type="entry name" value="ABC TRANSPORTER PERMEASE YTRF"/>
    <property type="match status" value="1"/>
</dbReference>
<feature type="domain" description="ABC3 transporter permease C-terminal" evidence="8">
    <location>
        <begin position="265"/>
        <end position="388"/>
    </location>
</feature>
<dbReference type="InterPro" id="IPR025857">
    <property type="entry name" value="MacB_PCD"/>
</dbReference>
<evidence type="ECO:0000256" key="5">
    <source>
        <dbReference type="ARBA" id="ARBA00023136"/>
    </source>
</evidence>
<dbReference type="Pfam" id="PF02687">
    <property type="entry name" value="FtsX"/>
    <property type="match status" value="2"/>
</dbReference>
<sequence length="843" mass="86535">MSGQAWRRQRSGGRIGAAWDRLRLFNIGELLAHRGRTAMSLVVMGVSASLLVAVLSISGSVTGSVDKLTRGLGGKAQLEVSGITDAGFDQQLLSRIAATPGVGVAVPMLRVQVGTGAERALLIGADSNIGALGSELTTPMSAFTGKLLSVPNGVLVGTGLGRAEGEQFQLGGTTVTVAGVLDEETSRKLNGGHLIAAPLGLAQKVTDRAGRLDSVQIIPAEGADLAQVRAALTEAVDGRAVVAEPSLRTAQAGGAIQIVRYSTTMASAAALIVSAFLIYNAMSMAIAQRRPMLSLLRAIGGKRGPMVRDLLAEAALLGVLGGAVGAALGVFMGSVAIGTLPTAIVQSVEARTEYAVPWYVIPFAVVACVLTSVLAAALAARQVYKVQPIEALAPVGAARTDTASPVLRWLAVAAGAGLAVTAVFIASSDLGRYSLTAISMSFIAAILLCFAATGPIVRVAAGVARWFRAPGALGATTLERSPRRVWATAMTVMIGVGATVGMSGASSNMIDSATVTFTDLARNDVYVSPASMAQFPTGPLLPADLAGKLAAVPGVTHLSPAQMAFATLGGSRVMLQGFPPDARQTRMRMLTDESVARLSAGEGVAISRDVARALGVDAGADLTLPTPTGPRTVRVLQVIPYFSAIAGVVMMDLDLMRSWYQRPGETVIAVDIAPGADRAAVFAAIRQVVPPELNVDTGADTVTAASSSIRQGMAMSNAILWIVVLVATVALLNTLMLSVLERRRELGVLRAMGTGRKFLMRSVLAEAAGIGVVGALLGLALGAAVQFLGTVALGHALTIDVDYQPSPMLLVYGIVALALALLGSIPPALRAARLPIVEALAVD</sequence>
<gene>
    <name evidence="10" type="ORF">IFM12276_13620</name>
</gene>
<dbReference type="PANTHER" id="PTHR30572">
    <property type="entry name" value="MEMBRANE COMPONENT OF TRANSPORTER-RELATED"/>
    <property type="match status" value="1"/>
</dbReference>
<feature type="transmembrane region" description="Helical" evidence="7">
    <location>
        <begin position="809"/>
        <end position="829"/>
    </location>
</feature>
<accession>A0ABN6TZK8</accession>
<dbReference type="Proteomes" id="UP001317870">
    <property type="component" value="Chromosome"/>
</dbReference>
<protein>
    <submittedName>
        <fullName evidence="10">Permease</fullName>
    </submittedName>
</protein>
<keyword evidence="3 7" id="KW-0812">Transmembrane</keyword>
<evidence type="ECO:0000256" key="1">
    <source>
        <dbReference type="ARBA" id="ARBA00004651"/>
    </source>
</evidence>
<evidence type="ECO:0000256" key="2">
    <source>
        <dbReference type="ARBA" id="ARBA00022475"/>
    </source>
</evidence>
<feature type="transmembrane region" description="Helical" evidence="7">
    <location>
        <begin position="718"/>
        <end position="740"/>
    </location>
</feature>